<comment type="caution">
    <text evidence="2">The sequence shown here is derived from an EMBL/GenBank/DDBJ whole genome shotgun (WGS) entry which is preliminary data.</text>
</comment>
<feature type="region of interest" description="Disordered" evidence="1">
    <location>
        <begin position="187"/>
        <end position="209"/>
    </location>
</feature>
<dbReference type="AlphaFoldDB" id="F2BD75"/>
<proteinExistence type="predicted"/>
<protein>
    <submittedName>
        <fullName evidence="2">Uncharacterized protein</fullName>
    </submittedName>
</protein>
<sequence>MKYIHTTDDTLEHLKKQAKKQQAKHGGQMNALLGAAAKEAGYQNWSHAQACHAAGERYGRTPLTEECLTLEEHVRRGEDYVTATGFETAEPSAFLLFTTDHGDGWLYDVFTRQALCLVRRERECPIAPIRYENRRFIIEWDGEIDQSTPIPSLMPATEAARAKLGAAAIFPEYVGLMLDDLGKQAQRQAREFHSQTANENGAAENEQAV</sequence>
<dbReference type="STRING" id="267212.GCA_001063965_00341"/>
<accession>F2BD75</accession>
<gene>
    <name evidence="2" type="ORF">HMPREF9123_1681</name>
</gene>
<name>F2BD75_9NEIS</name>
<evidence type="ECO:0000313" key="2">
    <source>
        <dbReference type="EMBL" id="EGF10610.1"/>
    </source>
</evidence>
<dbReference type="Proteomes" id="UP000004105">
    <property type="component" value="Unassembled WGS sequence"/>
</dbReference>
<organism evidence="2 3">
    <name type="scientific">Neisseria bacilliformis ATCC BAA-1200</name>
    <dbReference type="NCBI Taxonomy" id="888742"/>
    <lineage>
        <taxon>Bacteria</taxon>
        <taxon>Pseudomonadati</taxon>
        <taxon>Pseudomonadota</taxon>
        <taxon>Betaproteobacteria</taxon>
        <taxon>Neisseriales</taxon>
        <taxon>Neisseriaceae</taxon>
        <taxon>Neisseria</taxon>
    </lineage>
</organism>
<reference evidence="2 3" key="1">
    <citation type="submission" date="2011-02" db="EMBL/GenBank/DDBJ databases">
        <authorList>
            <person name="Muzny D."/>
            <person name="Qin X."/>
            <person name="Deng J."/>
            <person name="Jiang H."/>
            <person name="Liu Y."/>
            <person name="Qu J."/>
            <person name="Song X.-Z."/>
            <person name="Zhang L."/>
            <person name="Thornton R."/>
            <person name="Coyle M."/>
            <person name="Francisco L."/>
            <person name="Jackson L."/>
            <person name="Javaid M."/>
            <person name="Korchina V."/>
            <person name="Kovar C."/>
            <person name="Mata R."/>
            <person name="Mathew T."/>
            <person name="Ngo R."/>
            <person name="Nguyen L."/>
            <person name="Nguyen N."/>
            <person name="Okwuonu G."/>
            <person name="Ongeri F."/>
            <person name="Pham C."/>
            <person name="Simmons D."/>
            <person name="Wilczek-Boney K."/>
            <person name="Hale W."/>
            <person name="Jakkamsetti A."/>
            <person name="Pham P."/>
            <person name="Ruth R."/>
            <person name="San Lucas F."/>
            <person name="Warren J."/>
            <person name="Zhang J."/>
            <person name="Zhao Z."/>
            <person name="Zhou C."/>
            <person name="Zhu D."/>
            <person name="Lee S."/>
            <person name="Bess C."/>
            <person name="Blankenburg K."/>
            <person name="Forbes L."/>
            <person name="Fu Q."/>
            <person name="Gubbala S."/>
            <person name="Hirani K."/>
            <person name="Jayaseelan J.C."/>
            <person name="Lara F."/>
            <person name="Munidasa M."/>
            <person name="Palculict T."/>
            <person name="Patil S."/>
            <person name="Pu L.-L."/>
            <person name="Saada N."/>
            <person name="Tang L."/>
            <person name="Weissenberger G."/>
            <person name="Zhu Y."/>
            <person name="Hemphill L."/>
            <person name="Shang Y."/>
            <person name="Youmans B."/>
            <person name="Ayvaz T."/>
            <person name="Ross M."/>
            <person name="Santibanez J."/>
            <person name="Aqrawi P."/>
            <person name="Gross S."/>
            <person name="Joshi V."/>
            <person name="Fowler G."/>
            <person name="Nazareth L."/>
            <person name="Reid J."/>
            <person name="Worley K."/>
            <person name="Petrosino J."/>
            <person name="Highlander S."/>
            <person name="Gibbs R."/>
        </authorList>
    </citation>
    <scope>NUCLEOTIDE SEQUENCE [LARGE SCALE GENOMIC DNA]</scope>
    <source>
        <strain evidence="2 3">ATCC BAA-1200</strain>
    </source>
</reference>
<feature type="compositionally biased region" description="Low complexity" evidence="1">
    <location>
        <begin position="197"/>
        <end position="209"/>
    </location>
</feature>
<keyword evidence="3" id="KW-1185">Reference proteome</keyword>
<dbReference type="EMBL" id="AFAY01000034">
    <property type="protein sequence ID" value="EGF10610.1"/>
    <property type="molecule type" value="Genomic_DNA"/>
</dbReference>
<dbReference type="RefSeq" id="WP_007342687.1">
    <property type="nucleotide sequence ID" value="NZ_GL878494.1"/>
</dbReference>
<dbReference type="HOGENOM" id="CLU_1330768_0_0_4"/>
<dbReference type="OrthoDB" id="8774098at2"/>
<evidence type="ECO:0000313" key="3">
    <source>
        <dbReference type="Proteomes" id="UP000004105"/>
    </source>
</evidence>
<evidence type="ECO:0000256" key="1">
    <source>
        <dbReference type="SAM" id="MobiDB-lite"/>
    </source>
</evidence>